<dbReference type="InterPro" id="IPR006808">
    <property type="entry name" value="ATP_synth_F0_gsu_mt"/>
</dbReference>
<dbReference type="Pfam" id="PF04718">
    <property type="entry name" value="ATP-synt_G"/>
    <property type="match status" value="1"/>
</dbReference>
<name>A0ABN7IY82_9BASI</name>
<keyword evidence="3" id="KW-0813">Transport</keyword>
<evidence type="ECO:0000256" key="5">
    <source>
        <dbReference type="ARBA" id="ARBA00022781"/>
    </source>
</evidence>
<feature type="region of interest" description="Disordered" evidence="10">
    <location>
        <begin position="17"/>
        <end position="37"/>
    </location>
</feature>
<sequence length="309" mass="31978">MFASTVRSAVAASRRSALASTSSTASSSSSSSGSSLARRQLTTSAQLSADVASSAKATAEAAAKGAKATVEATASGAKATAETAQSQLGNVAEKAKQLGGPYAERAQSIFSSITESVVYNLRTVGALAKQVYVAKRLAPPTSTESILSACKSIWAFASNPVQWVRLVQNGEWKKVGVYSVEALGIFTIGEMIGRRSIVGYSLNTKHLSLSISTKHRNAYCSHIRIKTTTAMAGQAGLSRLPTGSGTLLPIIPLSEPISASMRAHLAFPSLSSLTLTLVHNALDAGAKAITVTLDFATWSLESEDAIPAG</sequence>
<dbReference type="Proteomes" id="UP000836402">
    <property type="component" value="Unassembled WGS sequence"/>
</dbReference>
<dbReference type="EMBL" id="CAJHJG010003393">
    <property type="protein sequence ID" value="CAD6931229.1"/>
    <property type="molecule type" value="Genomic_DNA"/>
</dbReference>
<comment type="caution">
    <text evidence="11">The sequence shown here is derived from an EMBL/GenBank/DDBJ whole genome shotgun (WGS) entry which is preliminary data.</text>
</comment>
<evidence type="ECO:0000256" key="9">
    <source>
        <dbReference type="ARBA" id="ARBA00023310"/>
    </source>
</evidence>
<gene>
    <name evidence="11" type="ORF">JKIAZH3_G5562</name>
</gene>
<evidence type="ECO:0000256" key="8">
    <source>
        <dbReference type="ARBA" id="ARBA00023136"/>
    </source>
</evidence>
<evidence type="ECO:0000256" key="4">
    <source>
        <dbReference type="ARBA" id="ARBA00022547"/>
    </source>
</evidence>
<protein>
    <submittedName>
        <fullName evidence="11">Uncharacterized protein</fullName>
    </submittedName>
</protein>
<keyword evidence="8" id="KW-0472">Membrane</keyword>
<evidence type="ECO:0000256" key="3">
    <source>
        <dbReference type="ARBA" id="ARBA00022448"/>
    </source>
</evidence>
<evidence type="ECO:0000313" key="12">
    <source>
        <dbReference type="Proteomes" id="UP000836402"/>
    </source>
</evidence>
<organism evidence="11 12">
    <name type="scientific">Tilletia caries</name>
    <name type="common">wheat bunt fungus</name>
    <dbReference type="NCBI Taxonomy" id="13290"/>
    <lineage>
        <taxon>Eukaryota</taxon>
        <taxon>Fungi</taxon>
        <taxon>Dikarya</taxon>
        <taxon>Basidiomycota</taxon>
        <taxon>Ustilaginomycotina</taxon>
        <taxon>Exobasidiomycetes</taxon>
        <taxon>Tilletiales</taxon>
        <taxon>Tilletiaceae</taxon>
        <taxon>Tilletia</taxon>
    </lineage>
</organism>
<keyword evidence="6" id="KW-0406">Ion transport</keyword>
<keyword evidence="12" id="KW-1185">Reference proteome</keyword>
<evidence type="ECO:0000256" key="1">
    <source>
        <dbReference type="ARBA" id="ARBA00004325"/>
    </source>
</evidence>
<evidence type="ECO:0000256" key="7">
    <source>
        <dbReference type="ARBA" id="ARBA00023128"/>
    </source>
</evidence>
<comment type="subcellular location">
    <subcellularLocation>
        <location evidence="1">Mitochondrion membrane</location>
    </subcellularLocation>
</comment>
<keyword evidence="7" id="KW-0496">Mitochondrion</keyword>
<reference evidence="11" key="1">
    <citation type="submission" date="2020-10" db="EMBL/GenBank/DDBJ databases">
        <authorList>
            <person name="Sedaghatjoo S."/>
        </authorList>
    </citation>
    <scope>NUCLEOTIDE SEQUENCE</scope>
    <source>
        <strain evidence="11">AZH3</strain>
    </source>
</reference>
<accession>A0ABN7IY82</accession>
<keyword evidence="5" id="KW-0375">Hydrogen ion transport</keyword>
<evidence type="ECO:0000256" key="10">
    <source>
        <dbReference type="SAM" id="MobiDB-lite"/>
    </source>
</evidence>
<evidence type="ECO:0000256" key="6">
    <source>
        <dbReference type="ARBA" id="ARBA00023065"/>
    </source>
</evidence>
<keyword evidence="4" id="KW-0138">CF(0)</keyword>
<comment type="similarity">
    <text evidence="2">Belongs to the ATPase g subunit family.</text>
</comment>
<keyword evidence="9" id="KW-0066">ATP synthesis</keyword>
<evidence type="ECO:0000256" key="2">
    <source>
        <dbReference type="ARBA" id="ARBA00005699"/>
    </source>
</evidence>
<evidence type="ECO:0000313" key="11">
    <source>
        <dbReference type="EMBL" id="CAD6931229.1"/>
    </source>
</evidence>
<proteinExistence type="inferred from homology"/>